<dbReference type="PANTHER" id="PTHR40447:SF1">
    <property type="entry name" value="ANAEROBIC SULFITE REDUCTASE SUBUNIT A"/>
    <property type="match status" value="1"/>
</dbReference>
<feature type="non-terminal residue" evidence="1">
    <location>
        <position position="217"/>
    </location>
</feature>
<dbReference type="AlphaFoldDB" id="X1BWW1"/>
<evidence type="ECO:0000313" key="1">
    <source>
        <dbReference type="EMBL" id="GAG99490.1"/>
    </source>
</evidence>
<proteinExistence type="predicted"/>
<comment type="caution">
    <text evidence="1">The sequence shown here is derived from an EMBL/GenBank/DDBJ whole genome shotgun (WGS) entry which is preliminary data.</text>
</comment>
<dbReference type="PANTHER" id="PTHR40447">
    <property type="entry name" value="ANAEROBIC SULFITE REDUCTASE SUBUNIT A"/>
    <property type="match status" value="1"/>
</dbReference>
<dbReference type="EMBL" id="BART01022687">
    <property type="protein sequence ID" value="GAG99490.1"/>
    <property type="molecule type" value="Genomic_DNA"/>
</dbReference>
<name>X1BWW1_9ZZZZ</name>
<reference evidence="1" key="1">
    <citation type="journal article" date="2014" name="Front. Microbiol.">
        <title>High frequency of phylogenetically diverse reductive dehalogenase-homologous genes in deep subseafloor sedimentary metagenomes.</title>
        <authorList>
            <person name="Kawai M."/>
            <person name="Futagami T."/>
            <person name="Toyoda A."/>
            <person name="Takaki Y."/>
            <person name="Nishi S."/>
            <person name="Hori S."/>
            <person name="Arai W."/>
            <person name="Tsubouchi T."/>
            <person name="Morono Y."/>
            <person name="Uchiyama I."/>
            <person name="Ito T."/>
            <person name="Fujiyama A."/>
            <person name="Inagaki F."/>
            <person name="Takami H."/>
        </authorList>
    </citation>
    <scope>NUCLEOTIDE SEQUENCE</scope>
    <source>
        <strain evidence="1">Expedition CK06-06</strain>
    </source>
</reference>
<gene>
    <name evidence="1" type="ORF">S01H4_41477</name>
</gene>
<evidence type="ECO:0008006" key="2">
    <source>
        <dbReference type="Google" id="ProtNLM"/>
    </source>
</evidence>
<accession>X1BWW1</accession>
<protein>
    <recommendedName>
        <fullName evidence="2">4Fe-4S ferredoxin-type domain-containing protein</fullName>
    </recommendedName>
</protein>
<sequence>MENVKFKIIKKKDILNLLKSLTKEYNIFVPVEENGDIRFSEFKSGQDISWDYRNTKISPKEILFPQTETLFSFGPGAEVKPEGSAPGGKDYLIFGIRPCDTQAISLLDKVFGGDDFQDPYYLKRRKETTIVSLACNKPQITCFCTSLKGKPDNEEGADIILFDLGEDILARTVNKKGGKFIEKLSSWFKEAKESDVAKKDKLMDLSLKKIRSQVDIR</sequence>
<organism evidence="1">
    <name type="scientific">marine sediment metagenome</name>
    <dbReference type="NCBI Taxonomy" id="412755"/>
    <lineage>
        <taxon>unclassified sequences</taxon>
        <taxon>metagenomes</taxon>
        <taxon>ecological metagenomes</taxon>
    </lineage>
</organism>